<accession>A0A4Q5M4B9</accession>
<dbReference type="Pfam" id="PF22013">
    <property type="entry name" value="PG_1098_Fer"/>
    <property type="match status" value="1"/>
</dbReference>
<evidence type="ECO:0000313" key="4">
    <source>
        <dbReference type="Proteomes" id="UP000293162"/>
    </source>
</evidence>
<feature type="domain" description="THUMP-like" evidence="1">
    <location>
        <begin position="323"/>
        <end position="393"/>
    </location>
</feature>
<feature type="domain" description="PG-1098 ferredoxin-like" evidence="2">
    <location>
        <begin position="279"/>
        <end position="322"/>
    </location>
</feature>
<dbReference type="InterPro" id="IPR029063">
    <property type="entry name" value="SAM-dependent_MTases_sf"/>
</dbReference>
<dbReference type="Proteomes" id="UP000293162">
    <property type="component" value="Unassembled WGS sequence"/>
</dbReference>
<dbReference type="SUPFAM" id="SSF53335">
    <property type="entry name" value="S-adenosyl-L-methionine-dependent methyltransferases"/>
    <property type="match status" value="1"/>
</dbReference>
<comment type="caution">
    <text evidence="3">The sequence shown here is derived from an EMBL/GenBank/DDBJ whole genome shotgun (WGS) entry which is preliminary data.</text>
</comment>
<dbReference type="InterPro" id="IPR054168">
    <property type="entry name" value="PG_1098_Fer"/>
</dbReference>
<dbReference type="AlphaFoldDB" id="A0A4Q5M4B9"/>
<reference evidence="3 4" key="1">
    <citation type="submission" date="2019-02" db="EMBL/GenBank/DDBJ databases">
        <title>Bacterial novel species Emticicia sp. 17J42-9 isolated from soil.</title>
        <authorList>
            <person name="Jung H.-Y."/>
        </authorList>
    </citation>
    <scope>NUCLEOTIDE SEQUENCE [LARGE SCALE GENOMIC DNA]</scope>
    <source>
        <strain evidence="3 4">17J42-9</strain>
    </source>
</reference>
<dbReference type="CDD" id="cd02440">
    <property type="entry name" value="AdoMet_MTases"/>
    <property type="match status" value="1"/>
</dbReference>
<dbReference type="InterPro" id="IPR041497">
    <property type="entry name" value="Thump-like"/>
</dbReference>
<gene>
    <name evidence="3" type="ORF">EWM59_03300</name>
</gene>
<protein>
    <submittedName>
        <fullName evidence="3">Uncharacterized protein</fullName>
    </submittedName>
</protein>
<evidence type="ECO:0000259" key="2">
    <source>
        <dbReference type="Pfam" id="PF22013"/>
    </source>
</evidence>
<evidence type="ECO:0000259" key="1">
    <source>
        <dbReference type="Pfam" id="PF18096"/>
    </source>
</evidence>
<dbReference type="Gene3D" id="3.40.50.150">
    <property type="entry name" value="Vaccinia Virus protein VP39"/>
    <property type="match status" value="1"/>
</dbReference>
<dbReference type="Gene3D" id="1.10.10.1110">
    <property type="entry name" value="Methyltransferase PG1098, N-terminal domain"/>
    <property type="match status" value="1"/>
</dbReference>
<dbReference type="RefSeq" id="WP_130019526.1">
    <property type="nucleotide sequence ID" value="NZ_SEWF01000004.1"/>
</dbReference>
<name>A0A4Q5M4B9_9BACT</name>
<proteinExistence type="predicted"/>
<evidence type="ECO:0000313" key="3">
    <source>
        <dbReference type="EMBL" id="RYU96949.1"/>
    </source>
</evidence>
<dbReference type="Pfam" id="PF18096">
    <property type="entry name" value="Thump_like"/>
    <property type="match status" value="1"/>
</dbReference>
<dbReference type="OrthoDB" id="1000417at2"/>
<keyword evidence="4" id="KW-1185">Reference proteome</keyword>
<sequence length="396" mass="45384">MDLEILKKARDTAYQIQESDIQTYILKNQKKMDAQFLRLVADQWIARQKAKYKLPTWFANPDIIYPAPLSVEQSSSEKTAAYKTALFVPPNYQKLIDLTGGMGVDTSAFAQHYKQVIYVERNEMLAKIARHNFDVLGFKNIEVVNNEAGIFLNYTKIEPDTNCYIDPARRDAAKNKVFKIEDCEPDILSIRPQLGNFLIKYSPILDIKQAIEQLKPISKVFVVAVENEVKELLFLKQHEVPEPVIACTNFQIEDSFQFFRFTYETEQATQVRYSNPQKYIYEPNAAILKAGAFKLVGQVFKVEKLAPNSHLYTSEELKTNFPGRSFICEAVCKFDKKEILSKLPGNQANVSTRNFPMKPDEIKKKLGIKDGGDIYLFATQNHQQQKIVLICRKAIG</sequence>
<dbReference type="EMBL" id="SEWF01000004">
    <property type="protein sequence ID" value="RYU96949.1"/>
    <property type="molecule type" value="Genomic_DNA"/>
</dbReference>
<organism evidence="3 4">
    <name type="scientific">Emticicia agri</name>
    <dbReference type="NCBI Taxonomy" id="2492393"/>
    <lineage>
        <taxon>Bacteria</taxon>
        <taxon>Pseudomonadati</taxon>
        <taxon>Bacteroidota</taxon>
        <taxon>Cytophagia</taxon>
        <taxon>Cytophagales</taxon>
        <taxon>Leadbetterellaceae</taxon>
        <taxon>Emticicia</taxon>
    </lineage>
</organism>